<evidence type="ECO:0000313" key="2">
    <source>
        <dbReference type="Proteomes" id="UP000248584"/>
    </source>
</evidence>
<dbReference type="Proteomes" id="UP000248584">
    <property type="component" value="Unassembled WGS sequence"/>
</dbReference>
<sequence length="143" mass="16209">MNTNNYNLELIEDLVRTQYGDYGGYIQIDGHSGADLFKLCNDHGIDMDKYFLIGLSAGEHTTTGIGKREKLSFMALVIETAEYGSSFDEIQKNIELNNGVAKAKKVHFNVNYSDLGKYIKRFDFMVATKLTKHISEIEILEDE</sequence>
<gene>
    <name evidence="1" type="ORF">LX97_02954</name>
</gene>
<protein>
    <submittedName>
        <fullName evidence="1">Uncharacterized protein</fullName>
    </submittedName>
</protein>
<keyword evidence="2" id="KW-1185">Reference proteome</keyword>
<organism evidence="1 2">
    <name type="scientific">Nonlabens dokdonensis</name>
    <dbReference type="NCBI Taxonomy" id="328515"/>
    <lineage>
        <taxon>Bacteria</taxon>
        <taxon>Pseudomonadati</taxon>
        <taxon>Bacteroidota</taxon>
        <taxon>Flavobacteriia</taxon>
        <taxon>Flavobacteriales</taxon>
        <taxon>Flavobacteriaceae</taxon>
        <taxon>Nonlabens</taxon>
    </lineage>
</organism>
<evidence type="ECO:0000313" key="1">
    <source>
        <dbReference type="EMBL" id="PZX37859.1"/>
    </source>
</evidence>
<accession>A0ABX5PV73</accession>
<reference evidence="1 2" key="1">
    <citation type="submission" date="2018-06" db="EMBL/GenBank/DDBJ databases">
        <title>Genomic Encyclopedia of Archaeal and Bacterial Type Strains, Phase II (KMG-II): from individual species to whole genera.</title>
        <authorList>
            <person name="Goeker M."/>
        </authorList>
    </citation>
    <scope>NUCLEOTIDE SEQUENCE [LARGE SCALE GENOMIC DNA]</scope>
    <source>
        <strain evidence="1 2">DSM 17205</strain>
    </source>
</reference>
<comment type="caution">
    <text evidence="1">The sequence shown here is derived from an EMBL/GenBank/DDBJ whole genome shotgun (WGS) entry which is preliminary data.</text>
</comment>
<name>A0ABX5PV73_9FLAO</name>
<dbReference type="EMBL" id="QKZR01000006">
    <property type="protein sequence ID" value="PZX37859.1"/>
    <property type="molecule type" value="Genomic_DNA"/>
</dbReference>
<proteinExistence type="predicted"/>
<dbReference type="RefSeq" id="WP_015363748.1">
    <property type="nucleotide sequence ID" value="NZ_QKZR01000006.1"/>
</dbReference>